<accession>A0A232ESU8</accession>
<evidence type="ECO:0000256" key="6">
    <source>
        <dbReference type="ARBA" id="ARBA00022801"/>
    </source>
</evidence>
<feature type="domain" description="DDE Tnp4" evidence="8">
    <location>
        <begin position="158"/>
        <end position="314"/>
    </location>
</feature>
<dbReference type="GO" id="GO:0005634">
    <property type="term" value="C:nucleus"/>
    <property type="evidence" value="ECO:0007669"/>
    <property type="project" value="UniProtKB-SubCell"/>
</dbReference>
<dbReference type="Pfam" id="PF13359">
    <property type="entry name" value="DDE_Tnp_4"/>
    <property type="match status" value="1"/>
</dbReference>
<dbReference type="Proteomes" id="UP000215335">
    <property type="component" value="Unassembled WGS sequence"/>
</dbReference>
<evidence type="ECO:0000313" key="9">
    <source>
        <dbReference type="EMBL" id="OXU21429.1"/>
    </source>
</evidence>
<keyword evidence="6" id="KW-0378">Hydrolase</keyword>
<sequence>AAQVIQEWVLDVFNAEEEEDRERFGHLLLERRNLRDASDPFSLPPQYFCKFYRMTPEVVLRLIPLLENRLRGERNTAIPVHLQVLMTLRFLAEGPFQKGLSQDFQHPVSQTTVSRCINRVIDAIVELADTFIQFPTTHEERHRIQNRTIRIPGIVGAVDGFLVKFRRPVQNEEAFYNYRVGCAMNVQIIVDSDYNILNIRIVNSDYNILNIRFSEAKAYMDHLRNEVVQEEGHYYILADSGYTPSPTVLTPLLNAPEGTPGSRYTAEHVGTRRYVEQTIGILTNIFMVIKRCRTLYYTPERVTNIIHACCILYNMRRRNGFNDEMAGRNGAGYIEGIAERNRIIQQYYA</sequence>
<dbReference type="InterPro" id="IPR027806">
    <property type="entry name" value="HARBI1_dom"/>
</dbReference>
<evidence type="ECO:0000256" key="2">
    <source>
        <dbReference type="ARBA" id="ARBA00004123"/>
    </source>
</evidence>
<keyword evidence="7" id="KW-0539">Nucleus</keyword>
<dbReference type="GO" id="GO:0046872">
    <property type="term" value="F:metal ion binding"/>
    <property type="evidence" value="ECO:0007669"/>
    <property type="project" value="UniProtKB-KW"/>
</dbReference>
<dbReference type="GO" id="GO:0016787">
    <property type="term" value="F:hydrolase activity"/>
    <property type="evidence" value="ECO:0007669"/>
    <property type="project" value="UniProtKB-KW"/>
</dbReference>
<gene>
    <name evidence="9" type="ORF">TSAR_000027</name>
</gene>
<evidence type="ECO:0000259" key="8">
    <source>
        <dbReference type="Pfam" id="PF13359"/>
    </source>
</evidence>
<proteinExistence type="inferred from homology"/>
<evidence type="ECO:0000256" key="7">
    <source>
        <dbReference type="ARBA" id="ARBA00023242"/>
    </source>
</evidence>
<comment type="similarity">
    <text evidence="3">Belongs to the HARBI1 family.</text>
</comment>
<keyword evidence="10" id="KW-1185">Reference proteome</keyword>
<reference evidence="9 10" key="1">
    <citation type="journal article" date="2017" name="Curr. Biol.">
        <title>The Evolution of Venom by Co-option of Single-Copy Genes.</title>
        <authorList>
            <person name="Martinson E.O."/>
            <person name="Mrinalini"/>
            <person name="Kelkar Y.D."/>
            <person name="Chang C.H."/>
            <person name="Werren J.H."/>
        </authorList>
    </citation>
    <scope>NUCLEOTIDE SEQUENCE [LARGE SCALE GENOMIC DNA]</scope>
    <source>
        <strain evidence="9 10">Alberta</strain>
        <tissue evidence="9">Whole body</tissue>
    </source>
</reference>
<feature type="non-terminal residue" evidence="9">
    <location>
        <position position="1"/>
    </location>
</feature>
<dbReference type="PANTHER" id="PTHR22930:SF289">
    <property type="entry name" value="DDE TNP4 DOMAIN-CONTAINING PROTEIN-RELATED"/>
    <property type="match status" value="1"/>
</dbReference>
<comment type="caution">
    <text evidence="9">The sequence shown here is derived from an EMBL/GenBank/DDBJ whole genome shotgun (WGS) entry which is preliminary data.</text>
</comment>
<dbReference type="PANTHER" id="PTHR22930">
    <property type="match status" value="1"/>
</dbReference>
<comment type="cofactor">
    <cofactor evidence="1">
        <name>a divalent metal cation</name>
        <dbReference type="ChEBI" id="CHEBI:60240"/>
    </cofactor>
</comment>
<name>A0A232ESU8_9HYME</name>
<organism evidence="9 10">
    <name type="scientific">Trichomalopsis sarcophagae</name>
    <dbReference type="NCBI Taxonomy" id="543379"/>
    <lineage>
        <taxon>Eukaryota</taxon>
        <taxon>Metazoa</taxon>
        <taxon>Ecdysozoa</taxon>
        <taxon>Arthropoda</taxon>
        <taxon>Hexapoda</taxon>
        <taxon>Insecta</taxon>
        <taxon>Pterygota</taxon>
        <taxon>Neoptera</taxon>
        <taxon>Endopterygota</taxon>
        <taxon>Hymenoptera</taxon>
        <taxon>Apocrita</taxon>
        <taxon>Proctotrupomorpha</taxon>
        <taxon>Chalcidoidea</taxon>
        <taxon>Pteromalidae</taxon>
        <taxon>Pteromalinae</taxon>
        <taxon>Trichomalopsis</taxon>
    </lineage>
</organism>
<dbReference type="OrthoDB" id="7699131at2759"/>
<evidence type="ECO:0000256" key="3">
    <source>
        <dbReference type="ARBA" id="ARBA00006958"/>
    </source>
</evidence>
<evidence type="ECO:0000256" key="5">
    <source>
        <dbReference type="ARBA" id="ARBA00022723"/>
    </source>
</evidence>
<dbReference type="InterPro" id="IPR045249">
    <property type="entry name" value="HARBI1-like"/>
</dbReference>
<dbReference type="GO" id="GO:0004518">
    <property type="term" value="F:nuclease activity"/>
    <property type="evidence" value="ECO:0007669"/>
    <property type="project" value="UniProtKB-KW"/>
</dbReference>
<protein>
    <recommendedName>
        <fullName evidence="8">DDE Tnp4 domain-containing protein</fullName>
    </recommendedName>
</protein>
<evidence type="ECO:0000313" key="10">
    <source>
        <dbReference type="Proteomes" id="UP000215335"/>
    </source>
</evidence>
<keyword evidence="4" id="KW-0540">Nuclease</keyword>
<evidence type="ECO:0000256" key="4">
    <source>
        <dbReference type="ARBA" id="ARBA00022722"/>
    </source>
</evidence>
<dbReference type="EMBL" id="NNAY01002373">
    <property type="protein sequence ID" value="OXU21429.1"/>
    <property type="molecule type" value="Genomic_DNA"/>
</dbReference>
<comment type="subcellular location">
    <subcellularLocation>
        <location evidence="2">Nucleus</location>
    </subcellularLocation>
</comment>
<keyword evidence="5" id="KW-0479">Metal-binding</keyword>
<evidence type="ECO:0000256" key="1">
    <source>
        <dbReference type="ARBA" id="ARBA00001968"/>
    </source>
</evidence>
<dbReference type="AlphaFoldDB" id="A0A232ESU8"/>